<evidence type="ECO:0000256" key="1">
    <source>
        <dbReference type="ARBA" id="ARBA00009481"/>
    </source>
</evidence>
<organism evidence="9 10">
    <name type="scientific">Talaromyces islandicus</name>
    <name type="common">Penicillium islandicum</name>
    <dbReference type="NCBI Taxonomy" id="28573"/>
    <lineage>
        <taxon>Eukaryota</taxon>
        <taxon>Fungi</taxon>
        <taxon>Dikarya</taxon>
        <taxon>Ascomycota</taxon>
        <taxon>Pezizomycotina</taxon>
        <taxon>Eurotiomycetes</taxon>
        <taxon>Eurotiomycetidae</taxon>
        <taxon>Eurotiales</taxon>
        <taxon>Trichocomaceae</taxon>
        <taxon>Talaromyces</taxon>
        <taxon>Talaromyces sect. Islandici</taxon>
    </lineage>
</organism>
<evidence type="ECO:0000256" key="3">
    <source>
        <dbReference type="ARBA" id="ARBA00022526"/>
    </source>
</evidence>
<reference evidence="9 10" key="1">
    <citation type="submission" date="2015-04" db="EMBL/GenBank/DDBJ databases">
        <authorList>
            <person name="Syromyatnikov M.Y."/>
            <person name="Popov V.N."/>
        </authorList>
    </citation>
    <scope>NUCLEOTIDE SEQUENCE [LARGE SCALE GENOMIC DNA]</scope>
    <source>
        <strain evidence="9">WF-38-12</strain>
    </source>
</reference>
<evidence type="ECO:0000313" key="9">
    <source>
        <dbReference type="EMBL" id="CRG86342.1"/>
    </source>
</evidence>
<name>A0A0U1LTB4_TALIS</name>
<dbReference type="Gene3D" id="3.40.50.2000">
    <property type="entry name" value="Glycogen Phosphorylase B"/>
    <property type="match status" value="2"/>
</dbReference>
<protein>
    <submittedName>
        <fullName evidence="9">Trehalose synthase (Ccg-9), putative</fullName>
    </submittedName>
</protein>
<comment type="similarity">
    <text evidence="1">Belongs to the glycosyltransferase group 1 family. Glycosyltransferase 4 subfamily.</text>
</comment>
<dbReference type="PANTHER" id="PTHR47779:SF1">
    <property type="entry name" value="SYNTHASE (CCG-9), PUTATIVE (AFU_ORTHOLOGUE AFUA_3G12100)-RELATED"/>
    <property type="match status" value="1"/>
</dbReference>
<evidence type="ECO:0000256" key="4">
    <source>
        <dbReference type="ARBA" id="ARBA00022676"/>
    </source>
</evidence>
<dbReference type="GO" id="GO:0016757">
    <property type="term" value="F:glycosyltransferase activity"/>
    <property type="evidence" value="ECO:0007669"/>
    <property type="project" value="UniProtKB-KW"/>
</dbReference>
<dbReference type="EMBL" id="CVMT01000002">
    <property type="protein sequence ID" value="CRG86342.1"/>
    <property type="molecule type" value="Genomic_DNA"/>
</dbReference>
<keyword evidence="6" id="KW-0119">Carbohydrate metabolism</keyword>
<sequence>MPSGKGQRGFDRRRSAYQLDLLRHHAKKNAWMGPPLDTIYAGLAIHLDHHVAGVAVAVRDSTYLLDFFENHFEESDSNHISSLEIADFVVTQLRDYSHEHCERFMGIAMPEDVFIRIPTLCSRLWHELDIVPIVFRGGAAISTFWSKNNGEKLVSKGTDELAESMARRCVRFFGPGNTPIMEVGLQGLVEVDSSLRIRIATEDDYKSTVGPTTWAAVQHYASDLKDRQVKIAFFSATPQGGGVALMRHALVRYAVNIGVDLKWYVPKPRPGVFRITKTNHNILQGVSEVEERFTAEHQKTMSDWVHDNANRYWVAPGGPLSAPADGGADIVILDDPQMPSIVAIAKGIAPNRPVVFRSHIQIRSDLVNTPGTPQEETWAWIWDRVKMSDLFISHPVASFVPANVPREIVGFMPASTDWLDGLNKTMSDWDVAFYGRLFNTICRNTQLPTINFPDEQYIIQVARFDPSKGILDCLDAYAKFFDLLSQKKADIKPPKLLICGHGSVDDPDGSLIYDSAIRYLREGLPHLADHVCIIRLGPTDQVLNALLSKAKIALQLSTREGFEVKVSEAIHKGKPVIATLAGGIPLQIQHGMNGFLVEVGDTDAVAEHLFNLWTDHALYKHMSHAALNTVSDEVTTVGSALSWLYIASELTKGKVVKPNEAWINDMAREEAGQPYQKGESRLKRALKVEDMR</sequence>
<dbReference type="STRING" id="28573.A0A0U1LTB4"/>
<evidence type="ECO:0000313" key="10">
    <source>
        <dbReference type="Proteomes" id="UP000054383"/>
    </source>
</evidence>
<dbReference type="AlphaFoldDB" id="A0A0U1LTB4"/>
<keyword evidence="3" id="KW-0313">Glucose metabolism</keyword>
<dbReference type="InterPro" id="IPR001296">
    <property type="entry name" value="Glyco_trans_1"/>
</dbReference>
<dbReference type="OrthoDB" id="937291at2759"/>
<feature type="domain" description="Glycosyl transferase family 1" evidence="7">
    <location>
        <begin position="453"/>
        <end position="626"/>
    </location>
</feature>
<keyword evidence="10" id="KW-1185">Reference proteome</keyword>
<dbReference type="GO" id="GO:0006006">
    <property type="term" value="P:glucose metabolic process"/>
    <property type="evidence" value="ECO:0007669"/>
    <property type="project" value="UniProtKB-KW"/>
</dbReference>
<comment type="subunit">
    <text evidence="2">Homodimer.</text>
</comment>
<dbReference type="SUPFAM" id="SSF53756">
    <property type="entry name" value="UDP-Glycosyltransferase/glycogen phosphorylase"/>
    <property type="match status" value="1"/>
</dbReference>
<dbReference type="OMA" id="NAAAWMY"/>
<feature type="domain" description="Trehalose synthase N-terminal" evidence="8">
    <location>
        <begin position="234"/>
        <end position="395"/>
    </location>
</feature>
<evidence type="ECO:0000259" key="8">
    <source>
        <dbReference type="Pfam" id="PF21269"/>
    </source>
</evidence>
<proteinExistence type="inferred from homology"/>
<dbReference type="Proteomes" id="UP000054383">
    <property type="component" value="Unassembled WGS sequence"/>
</dbReference>
<evidence type="ECO:0000256" key="5">
    <source>
        <dbReference type="ARBA" id="ARBA00022679"/>
    </source>
</evidence>
<evidence type="ECO:0000256" key="2">
    <source>
        <dbReference type="ARBA" id="ARBA00011738"/>
    </source>
</evidence>
<evidence type="ECO:0000256" key="6">
    <source>
        <dbReference type="ARBA" id="ARBA00023277"/>
    </source>
</evidence>
<dbReference type="InterPro" id="IPR049438">
    <property type="entry name" value="TreT_GT1"/>
</dbReference>
<dbReference type="PANTHER" id="PTHR47779">
    <property type="entry name" value="SYNTHASE (CCG-9), PUTATIVE (AFU_ORTHOLOGUE AFUA_3G12100)-RELATED"/>
    <property type="match status" value="1"/>
</dbReference>
<accession>A0A0U1LTB4</accession>
<dbReference type="InterPro" id="IPR052078">
    <property type="entry name" value="Trehalose_Metab_GTase"/>
</dbReference>
<keyword evidence="4" id="KW-0328">Glycosyltransferase</keyword>
<dbReference type="Pfam" id="PF00534">
    <property type="entry name" value="Glycos_transf_1"/>
    <property type="match status" value="1"/>
</dbReference>
<keyword evidence="5" id="KW-0808">Transferase</keyword>
<gene>
    <name evidence="9" type="ORF">PISL3812_03347</name>
</gene>
<dbReference type="Pfam" id="PF21269">
    <property type="entry name" value="TreT_GT1"/>
    <property type="match status" value="1"/>
</dbReference>
<evidence type="ECO:0000259" key="7">
    <source>
        <dbReference type="Pfam" id="PF00534"/>
    </source>
</evidence>